<gene>
    <name evidence="1" type="ORF">MRB53_023736</name>
</gene>
<accession>A0ACC2LAT1</accession>
<name>A0ACC2LAT1_PERAE</name>
<comment type="caution">
    <text evidence="1">The sequence shown here is derived from an EMBL/GenBank/DDBJ whole genome shotgun (WGS) entry which is preliminary data.</text>
</comment>
<evidence type="ECO:0000313" key="2">
    <source>
        <dbReference type="Proteomes" id="UP001234297"/>
    </source>
</evidence>
<reference evidence="1 2" key="1">
    <citation type="journal article" date="2022" name="Hortic Res">
        <title>A haplotype resolved chromosomal level avocado genome allows analysis of novel avocado genes.</title>
        <authorList>
            <person name="Nath O."/>
            <person name="Fletcher S.J."/>
            <person name="Hayward A."/>
            <person name="Shaw L.M."/>
            <person name="Masouleh A.K."/>
            <person name="Furtado A."/>
            <person name="Henry R.J."/>
            <person name="Mitter N."/>
        </authorList>
    </citation>
    <scope>NUCLEOTIDE SEQUENCE [LARGE SCALE GENOMIC DNA]</scope>
    <source>
        <strain evidence="2">cv. Hass</strain>
    </source>
</reference>
<organism evidence="1 2">
    <name type="scientific">Persea americana</name>
    <name type="common">Avocado</name>
    <dbReference type="NCBI Taxonomy" id="3435"/>
    <lineage>
        <taxon>Eukaryota</taxon>
        <taxon>Viridiplantae</taxon>
        <taxon>Streptophyta</taxon>
        <taxon>Embryophyta</taxon>
        <taxon>Tracheophyta</taxon>
        <taxon>Spermatophyta</taxon>
        <taxon>Magnoliopsida</taxon>
        <taxon>Magnoliidae</taxon>
        <taxon>Laurales</taxon>
        <taxon>Lauraceae</taxon>
        <taxon>Persea</taxon>
    </lineage>
</organism>
<protein>
    <submittedName>
        <fullName evidence="1">Uncharacterized protein</fullName>
    </submittedName>
</protein>
<dbReference type="Proteomes" id="UP001234297">
    <property type="component" value="Chromosome 7"/>
</dbReference>
<sequence length="94" mass="10789">MLLKKFDRERSRFALFSELAEVAPNKFLQCIRHQKVLTTNKWHSVVGNLLVEKRQRAFNVSFTTEPRFGTSEVNSNKVFDIPVPQPGCTLIGKP</sequence>
<evidence type="ECO:0000313" key="1">
    <source>
        <dbReference type="EMBL" id="KAJ8630413.1"/>
    </source>
</evidence>
<dbReference type="EMBL" id="CM056815">
    <property type="protein sequence ID" value="KAJ8630413.1"/>
    <property type="molecule type" value="Genomic_DNA"/>
</dbReference>
<proteinExistence type="predicted"/>
<keyword evidence="2" id="KW-1185">Reference proteome</keyword>